<sequence length="151" mass="17201">MRALVIVLLVGLMTIVGCQQLQTEESKEENVVYEQNVDETMIEKRAGQSDAIAVSLERTNSTTMLFTIRMLENRRLDPTTVMSYEVDGERIAIPFGELIAEREEDIRTYEYQTDVDPELFVSETLPLFHLVEEGESEVTIPLEIVNSTNVE</sequence>
<organism evidence="1 2">
    <name type="scientific">Exiguobacterium marinum</name>
    <dbReference type="NCBI Taxonomy" id="273528"/>
    <lineage>
        <taxon>Bacteria</taxon>
        <taxon>Bacillati</taxon>
        <taxon>Bacillota</taxon>
        <taxon>Bacilli</taxon>
        <taxon>Bacillales</taxon>
        <taxon>Bacillales Family XII. Incertae Sedis</taxon>
        <taxon>Exiguobacterium</taxon>
    </lineage>
</organism>
<dbReference type="Proteomes" id="UP001213680">
    <property type="component" value="Chromosome"/>
</dbReference>
<evidence type="ECO:0000313" key="1">
    <source>
        <dbReference type="EMBL" id="WDH75527.1"/>
    </source>
</evidence>
<name>A0ABY7WYZ6_9BACL</name>
<gene>
    <name evidence="1" type="ORF">PTI97_11935</name>
</gene>
<dbReference type="EMBL" id="CP118099">
    <property type="protein sequence ID" value="WDH75527.1"/>
    <property type="molecule type" value="Genomic_DNA"/>
</dbReference>
<evidence type="ECO:0008006" key="3">
    <source>
        <dbReference type="Google" id="ProtNLM"/>
    </source>
</evidence>
<dbReference type="PROSITE" id="PS51257">
    <property type="entry name" value="PROKAR_LIPOPROTEIN"/>
    <property type="match status" value="1"/>
</dbReference>
<reference evidence="1 2" key="1">
    <citation type="submission" date="2023-02" db="EMBL/GenBank/DDBJ databases">
        <title>A bacterium isolated from plastisphere.</title>
        <authorList>
            <person name="Sun Y."/>
        </authorList>
    </citation>
    <scope>NUCLEOTIDE SEQUENCE [LARGE SCALE GENOMIC DNA]</scope>
    <source>
        <strain evidence="2">a-1</strain>
    </source>
</reference>
<evidence type="ECO:0000313" key="2">
    <source>
        <dbReference type="Proteomes" id="UP001213680"/>
    </source>
</evidence>
<accession>A0ABY7WYZ6</accession>
<keyword evidence="2" id="KW-1185">Reference proteome</keyword>
<dbReference type="RefSeq" id="WP_274356618.1">
    <property type="nucleotide sequence ID" value="NZ_CP118099.1"/>
</dbReference>
<protein>
    <recommendedName>
        <fullName evidence="3">Intracellular proteinase inhibitor</fullName>
    </recommendedName>
</protein>
<proteinExistence type="predicted"/>